<dbReference type="Gene3D" id="2.40.50.180">
    <property type="entry name" value="CheA-289, Domain 4"/>
    <property type="match status" value="1"/>
</dbReference>
<evidence type="ECO:0000313" key="3">
    <source>
        <dbReference type="EMBL" id="SBV91914.1"/>
    </source>
</evidence>
<name>A0A212IXQ1_9BACT</name>
<dbReference type="AlphaFoldDB" id="A0A212IXQ1"/>
<dbReference type="InterPro" id="IPR002545">
    <property type="entry name" value="CheW-lke_dom"/>
</dbReference>
<dbReference type="Pfam" id="PF01584">
    <property type="entry name" value="CheW"/>
    <property type="match status" value="1"/>
</dbReference>
<accession>A0A212IXQ1</accession>
<gene>
    <name evidence="3" type="ORF">KM92DES2_10197</name>
</gene>
<dbReference type="InterPro" id="IPR039315">
    <property type="entry name" value="CheW"/>
</dbReference>
<dbReference type="GO" id="GO:0007165">
    <property type="term" value="P:signal transduction"/>
    <property type="evidence" value="ECO:0007669"/>
    <property type="project" value="InterPro"/>
</dbReference>
<feature type="compositionally biased region" description="Basic and acidic residues" evidence="1">
    <location>
        <begin position="59"/>
        <end position="77"/>
    </location>
</feature>
<reference evidence="3" key="1">
    <citation type="submission" date="2016-04" db="EMBL/GenBank/DDBJ databases">
        <authorList>
            <person name="Evans L.H."/>
            <person name="Alamgir A."/>
            <person name="Owens N."/>
            <person name="Weber N.D."/>
            <person name="Virtaneva K."/>
            <person name="Barbian K."/>
            <person name="Babar A."/>
            <person name="Rosenke K."/>
        </authorList>
    </citation>
    <scope>NUCLEOTIDE SEQUENCE</scope>
    <source>
        <strain evidence="3">92-2</strain>
    </source>
</reference>
<evidence type="ECO:0000256" key="1">
    <source>
        <dbReference type="SAM" id="MobiDB-lite"/>
    </source>
</evidence>
<feature type="domain" description="CheW-like" evidence="2">
    <location>
        <begin position="91"/>
        <end position="232"/>
    </location>
</feature>
<dbReference type="PANTHER" id="PTHR22617">
    <property type="entry name" value="CHEMOTAXIS SENSOR HISTIDINE KINASE-RELATED"/>
    <property type="match status" value="1"/>
</dbReference>
<dbReference type="Gene3D" id="2.30.30.40">
    <property type="entry name" value="SH3 Domains"/>
    <property type="match status" value="1"/>
</dbReference>
<feature type="region of interest" description="Disordered" evidence="1">
    <location>
        <begin position="54"/>
        <end position="80"/>
    </location>
</feature>
<organism evidence="3">
    <name type="scientific">uncultured Desulfovibrio sp</name>
    <dbReference type="NCBI Taxonomy" id="167968"/>
    <lineage>
        <taxon>Bacteria</taxon>
        <taxon>Pseudomonadati</taxon>
        <taxon>Thermodesulfobacteriota</taxon>
        <taxon>Desulfovibrionia</taxon>
        <taxon>Desulfovibrionales</taxon>
        <taxon>Desulfovibrionaceae</taxon>
        <taxon>Desulfovibrio</taxon>
        <taxon>environmental samples</taxon>
    </lineage>
</organism>
<proteinExistence type="predicted"/>
<dbReference type="RefSeq" id="WP_192111581.1">
    <property type="nucleotide sequence ID" value="NZ_LT598928.1"/>
</dbReference>
<dbReference type="InterPro" id="IPR036061">
    <property type="entry name" value="CheW-like_dom_sf"/>
</dbReference>
<evidence type="ECO:0000259" key="2">
    <source>
        <dbReference type="PROSITE" id="PS50851"/>
    </source>
</evidence>
<dbReference type="GO" id="GO:0006935">
    <property type="term" value="P:chemotaxis"/>
    <property type="evidence" value="ECO:0007669"/>
    <property type="project" value="InterPro"/>
</dbReference>
<dbReference type="EMBL" id="FLUP01000001">
    <property type="protein sequence ID" value="SBV91914.1"/>
    <property type="molecule type" value="Genomic_DNA"/>
</dbReference>
<protein>
    <submittedName>
        <fullName evidence="3">CheW protein</fullName>
    </submittedName>
</protein>
<dbReference type="SUPFAM" id="SSF50341">
    <property type="entry name" value="CheW-like"/>
    <property type="match status" value="1"/>
</dbReference>
<dbReference type="SMART" id="SM00260">
    <property type="entry name" value="CheW"/>
    <property type="match status" value="1"/>
</dbReference>
<dbReference type="GO" id="GO:0005829">
    <property type="term" value="C:cytosol"/>
    <property type="evidence" value="ECO:0007669"/>
    <property type="project" value="TreeGrafter"/>
</dbReference>
<sequence length="233" mass="25705">MVKTPEEYFADQCLAVPQAADATLSAAEQAFVQKYLGSDALQTMPVLEPEQVMAGAAGEAKDHARPAHHAGHAEAETARPSLRTRLAAEEQVQMVSFYVREQVFLLPVPVIVEVLRYMPLTRLPMAPPFIAGVVNLRGKVTPLLHLDALLTTDQTKRYTEKSFIIVCGTEDMQLGLIIDKIHTMYMVSKDSISWNIEAQLGEGADFLCGLANIKERLHGIIDPELIVDKLIEV</sequence>
<dbReference type="PANTHER" id="PTHR22617:SF23">
    <property type="entry name" value="CHEMOTAXIS PROTEIN CHEW"/>
    <property type="match status" value="1"/>
</dbReference>
<dbReference type="PROSITE" id="PS50851">
    <property type="entry name" value="CHEW"/>
    <property type="match status" value="1"/>
</dbReference>